<evidence type="ECO:0000313" key="1">
    <source>
        <dbReference type="EMBL" id="GAH61969.1"/>
    </source>
</evidence>
<proteinExistence type="predicted"/>
<protein>
    <submittedName>
        <fullName evidence="1">Uncharacterized protein</fullName>
    </submittedName>
</protein>
<dbReference type="EMBL" id="BARU01034127">
    <property type="protein sequence ID" value="GAH61969.1"/>
    <property type="molecule type" value="Genomic_DNA"/>
</dbReference>
<dbReference type="AlphaFoldDB" id="X1I7B4"/>
<accession>X1I7B4</accession>
<feature type="non-terminal residue" evidence="1">
    <location>
        <position position="1"/>
    </location>
</feature>
<sequence length="29" mass="2963">RIAGIMSGKAISQQGLAATCKDLPYKAVA</sequence>
<organism evidence="1">
    <name type="scientific">marine sediment metagenome</name>
    <dbReference type="NCBI Taxonomy" id="412755"/>
    <lineage>
        <taxon>unclassified sequences</taxon>
        <taxon>metagenomes</taxon>
        <taxon>ecological metagenomes</taxon>
    </lineage>
</organism>
<reference evidence="1" key="1">
    <citation type="journal article" date="2014" name="Front. Microbiol.">
        <title>High frequency of phylogenetically diverse reductive dehalogenase-homologous genes in deep subseafloor sedimentary metagenomes.</title>
        <authorList>
            <person name="Kawai M."/>
            <person name="Futagami T."/>
            <person name="Toyoda A."/>
            <person name="Takaki Y."/>
            <person name="Nishi S."/>
            <person name="Hori S."/>
            <person name="Arai W."/>
            <person name="Tsubouchi T."/>
            <person name="Morono Y."/>
            <person name="Uchiyama I."/>
            <person name="Ito T."/>
            <person name="Fujiyama A."/>
            <person name="Inagaki F."/>
            <person name="Takami H."/>
        </authorList>
    </citation>
    <scope>NUCLEOTIDE SEQUENCE</scope>
    <source>
        <strain evidence="1">Expedition CK06-06</strain>
    </source>
</reference>
<gene>
    <name evidence="1" type="ORF">S03H2_53607</name>
</gene>
<comment type="caution">
    <text evidence="1">The sequence shown here is derived from an EMBL/GenBank/DDBJ whole genome shotgun (WGS) entry which is preliminary data.</text>
</comment>
<name>X1I7B4_9ZZZZ</name>